<dbReference type="Proteomes" id="UP001168821">
    <property type="component" value="Unassembled WGS sequence"/>
</dbReference>
<evidence type="ECO:0000313" key="2">
    <source>
        <dbReference type="Proteomes" id="UP001168821"/>
    </source>
</evidence>
<dbReference type="AlphaFoldDB" id="A0AA38HSU3"/>
<sequence>MGKVHREKFHLRTAPCGFYICAGTVDSEEYVSTKRSFAPILAIRRVYGTISIASETRNASYLPLLQTNRDDKLIFSGHRQLTQLLSRLMAYTKSENSFVETIKRTRNGKV</sequence>
<proteinExistence type="predicted"/>
<reference evidence="1" key="1">
    <citation type="journal article" date="2023" name="G3 (Bethesda)">
        <title>Whole genome assemblies of Zophobas morio and Tenebrio molitor.</title>
        <authorList>
            <person name="Kaur S."/>
            <person name="Stinson S.A."/>
            <person name="diCenzo G.C."/>
        </authorList>
    </citation>
    <scope>NUCLEOTIDE SEQUENCE</scope>
    <source>
        <strain evidence="1">QUZm001</strain>
    </source>
</reference>
<protein>
    <submittedName>
        <fullName evidence="1">Uncharacterized protein</fullName>
    </submittedName>
</protein>
<dbReference type="EMBL" id="JALNTZ010000008">
    <property type="protein sequence ID" value="KAJ3642107.1"/>
    <property type="molecule type" value="Genomic_DNA"/>
</dbReference>
<evidence type="ECO:0000313" key="1">
    <source>
        <dbReference type="EMBL" id="KAJ3642107.1"/>
    </source>
</evidence>
<name>A0AA38HSU3_9CUCU</name>
<comment type="caution">
    <text evidence="1">The sequence shown here is derived from an EMBL/GenBank/DDBJ whole genome shotgun (WGS) entry which is preliminary data.</text>
</comment>
<keyword evidence="2" id="KW-1185">Reference proteome</keyword>
<accession>A0AA38HSU3</accession>
<organism evidence="1 2">
    <name type="scientific">Zophobas morio</name>
    <dbReference type="NCBI Taxonomy" id="2755281"/>
    <lineage>
        <taxon>Eukaryota</taxon>
        <taxon>Metazoa</taxon>
        <taxon>Ecdysozoa</taxon>
        <taxon>Arthropoda</taxon>
        <taxon>Hexapoda</taxon>
        <taxon>Insecta</taxon>
        <taxon>Pterygota</taxon>
        <taxon>Neoptera</taxon>
        <taxon>Endopterygota</taxon>
        <taxon>Coleoptera</taxon>
        <taxon>Polyphaga</taxon>
        <taxon>Cucujiformia</taxon>
        <taxon>Tenebrionidae</taxon>
        <taxon>Zophobas</taxon>
    </lineage>
</organism>
<gene>
    <name evidence="1" type="ORF">Zmor_024921</name>
</gene>